<dbReference type="InterPro" id="IPR002831">
    <property type="entry name" value="Tscrpt_reg_TrmB_N"/>
</dbReference>
<dbReference type="PANTHER" id="PTHR34293">
    <property type="entry name" value="HTH-TYPE TRANSCRIPTIONAL REGULATOR TRMBL2"/>
    <property type="match status" value="1"/>
</dbReference>
<dbReference type="InterPro" id="IPR036390">
    <property type="entry name" value="WH_DNA-bd_sf"/>
</dbReference>
<evidence type="ECO:0000259" key="1">
    <source>
        <dbReference type="Pfam" id="PF01978"/>
    </source>
</evidence>
<gene>
    <name evidence="2" type="ORF">A3E29_04680</name>
</gene>
<dbReference type="EMBL" id="MFEY01000007">
    <property type="protein sequence ID" value="OGE90351.1"/>
    <property type="molecule type" value="Genomic_DNA"/>
</dbReference>
<dbReference type="PANTHER" id="PTHR34293:SF1">
    <property type="entry name" value="HTH-TYPE TRANSCRIPTIONAL REGULATOR TRMBL2"/>
    <property type="match status" value="1"/>
</dbReference>
<name>A0A1F5PKC8_9BACT</name>
<reference evidence="2 3" key="1">
    <citation type="journal article" date="2016" name="Nat. Commun.">
        <title>Thousands of microbial genomes shed light on interconnected biogeochemical processes in an aquifer system.</title>
        <authorList>
            <person name="Anantharaman K."/>
            <person name="Brown C.T."/>
            <person name="Hug L.A."/>
            <person name="Sharon I."/>
            <person name="Castelle C.J."/>
            <person name="Probst A.J."/>
            <person name="Thomas B.C."/>
            <person name="Singh A."/>
            <person name="Wilkins M.J."/>
            <person name="Karaoz U."/>
            <person name="Brodie E.L."/>
            <person name="Williams K.H."/>
            <person name="Hubbard S.S."/>
            <person name="Banfield J.F."/>
        </authorList>
    </citation>
    <scope>NUCLEOTIDE SEQUENCE [LARGE SCALE GENOMIC DNA]</scope>
</reference>
<organism evidence="2 3">
    <name type="scientific">Candidatus Doudnabacteria bacterium RIFCSPHIGHO2_12_FULL_48_16</name>
    <dbReference type="NCBI Taxonomy" id="1817838"/>
    <lineage>
        <taxon>Bacteria</taxon>
        <taxon>Candidatus Doudnaibacteriota</taxon>
    </lineage>
</organism>
<dbReference type="Gene3D" id="1.10.10.10">
    <property type="entry name" value="Winged helix-like DNA-binding domain superfamily/Winged helix DNA-binding domain"/>
    <property type="match status" value="1"/>
</dbReference>
<accession>A0A1F5PKC8</accession>
<sequence length="265" mass="30853">MYQETLQSLGLSPNEAKIYETLVGTGETTIGDIAVAAKVHRRNVYDSVQRLIEKGLCFEVFSSGGNLYSAVDPGKLSELVAEKQQKLELILPELQKKFRKGTEKEEAYIYRGFEGQKNVWRDILRVGKDSYFIGAKGGWFDPRIDKTARDVFFREANRKKIKFTQLFDYEVKEQMPDFPRYFPGDLKYRFLPKKYSTTSGVGIFGDYVITYTGLGVIGRMEENTVFFILHSKDLAESYRTWFWYMWEQSEEDKKPRSANHETRNK</sequence>
<dbReference type="InterPro" id="IPR036388">
    <property type="entry name" value="WH-like_DNA-bd_sf"/>
</dbReference>
<dbReference type="Pfam" id="PF01978">
    <property type="entry name" value="TrmB"/>
    <property type="match status" value="1"/>
</dbReference>
<evidence type="ECO:0000313" key="3">
    <source>
        <dbReference type="Proteomes" id="UP000177682"/>
    </source>
</evidence>
<dbReference type="AlphaFoldDB" id="A0A1F5PKC8"/>
<evidence type="ECO:0000313" key="2">
    <source>
        <dbReference type="EMBL" id="OGE90351.1"/>
    </source>
</evidence>
<dbReference type="Proteomes" id="UP000177682">
    <property type="component" value="Unassembled WGS sequence"/>
</dbReference>
<dbReference type="InterPro" id="IPR051797">
    <property type="entry name" value="TrmB-like"/>
</dbReference>
<dbReference type="SUPFAM" id="SSF46785">
    <property type="entry name" value="Winged helix' DNA-binding domain"/>
    <property type="match status" value="1"/>
</dbReference>
<comment type="caution">
    <text evidence="2">The sequence shown here is derived from an EMBL/GenBank/DDBJ whole genome shotgun (WGS) entry which is preliminary data.</text>
</comment>
<protein>
    <recommendedName>
        <fullName evidence="1">Transcription regulator TrmB N-terminal domain-containing protein</fullName>
    </recommendedName>
</protein>
<proteinExistence type="predicted"/>
<feature type="domain" description="Transcription regulator TrmB N-terminal" evidence="1">
    <location>
        <begin position="6"/>
        <end position="73"/>
    </location>
</feature>